<dbReference type="Proteomes" id="UP000215214">
    <property type="component" value="Chromosome TJEJU"/>
</dbReference>
<sequence length="146" mass="16387">MKFKSFSFTITFLALLFSSQILTSQKKKIAKPKFGDVAQQEVTTSPNNLYIDAKILGKNKQVLDCNDENANVLLCKILKVSNQGSSIINLPRVNTSIYFKTETPETFDALHIMKGTTLQLHIKEDICKKGKQSTFTILGFIPKTKL</sequence>
<feature type="chain" id="PRO_5012873143" description="Lipoprotein" evidence="1">
    <location>
        <begin position="24"/>
        <end position="146"/>
    </location>
</feature>
<dbReference type="EMBL" id="LT899436">
    <property type="protein sequence ID" value="SNR17400.1"/>
    <property type="molecule type" value="Genomic_DNA"/>
</dbReference>
<protein>
    <recommendedName>
        <fullName evidence="4">Lipoprotein</fullName>
    </recommendedName>
</protein>
<dbReference type="AlphaFoldDB" id="A0A238UGB2"/>
<name>A0A238UGB2_9FLAO</name>
<evidence type="ECO:0000313" key="3">
    <source>
        <dbReference type="Proteomes" id="UP000215214"/>
    </source>
</evidence>
<accession>A0A238UGB2</accession>
<gene>
    <name evidence="2" type="ORF">TJEJU_3764</name>
</gene>
<reference evidence="2 3" key="1">
    <citation type="submission" date="2017-07" db="EMBL/GenBank/DDBJ databases">
        <authorList>
            <person name="Sun Z.S."/>
            <person name="Albrecht U."/>
            <person name="Echele G."/>
            <person name="Lee C.C."/>
        </authorList>
    </citation>
    <scope>NUCLEOTIDE SEQUENCE [LARGE SCALE GENOMIC DNA]</scope>
    <source>
        <strain evidence="3">type strain: KCTC 22618</strain>
    </source>
</reference>
<keyword evidence="1" id="KW-0732">Signal</keyword>
<feature type="signal peptide" evidence="1">
    <location>
        <begin position="1"/>
        <end position="23"/>
    </location>
</feature>
<keyword evidence="3" id="KW-1185">Reference proteome</keyword>
<evidence type="ECO:0008006" key="4">
    <source>
        <dbReference type="Google" id="ProtNLM"/>
    </source>
</evidence>
<evidence type="ECO:0000256" key="1">
    <source>
        <dbReference type="SAM" id="SignalP"/>
    </source>
</evidence>
<evidence type="ECO:0000313" key="2">
    <source>
        <dbReference type="EMBL" id="SNR17400.1"/>
    </source>
</evidence>
<organism evidence="2 3">
    <name type="scientific">Tenacibaculum jejuense</name>
    <dbReference type="NCBI Taxonomy" id="584609"/>
    <lineage>
        <taxon>Bacteria</taxon>
        <taxon>Pseudomonadati</taxon>
        <taxon>Bacteroidota</taxon>
        <taxon>Flavobacteriia</taxon>
        <taxon>Flavobacteriales</taxon>
        <taxon>Flavobacteriaceae</taxon>
        <taxon>Tenacibaculum</taxon>
    </lineage>
</organism>
<proteinExistence type="predicted"/>
<dbReference type="RefSeq" id="WP_095074546.1">
    <property type="nucleotide sequence ID" value="NZ_LT899436.1"/>
</dbReference>
<dbReference type="KEGG" id="tje:TJEJU_3764"/>